<dbReference type="GO" id="GO:0005886">
    <property type="term" value="C:plasma membrane"/>
    <property type="evidence" value="ECO:0007669"/>
    <property type="project" value="TreeGrafter"/>
</dbReference>
<name>A0A517R756_9PLAN</name>
<dbReference type="OrthoDB" id="9794225at2"/>
<dbReference type="KEGG" id="svp:Pan189_40720"/>
<dbReference type="NCBIfam" id="TIGR00367">
    <property type="entry name" value="calcium/sodium antiporter"/>
    <property type="match status" value="1"/>
</dbReference>
<evidence type="ECO:0000313" key="7">
    <source>
        <dbReference type="EMBL" id="QDT39663.1"/>
    </source>
</evidence>
<feature type="transmembrane region" description="Helical" evidence="5">
    <location>
        <begin position="128"/>
        <end position="145"/>
    </location>
</feature>
<evidence type="ECO:0000256" key="4">
    <source>
        <dbReference type="ARBA" id="ARBA00023136"/>
    </source>
</evidence>
<gene>
    <name evidence="7" type="primary">yrbG</name>
    <name evidence="7" type="ORF">Pan189_40720</name>
</gene>
<evidence type="ECO:0000256" key="5">
    <source>
        <dbReference type="SAM" id="Phobius"/>
    </source>
</evidence>
<dbReference type="PANTHER" id="PTHR10846:SF8">
    <property type="entry name" value="INNER MEMBRANE PROTEIN YRBG"/>
    <property type="match status" value="1"/>
</dbReference>
<feature type="transmembrane region" description="Helical" evidence="5">
    <location>
        <begin position="274"/>
        <end position="291"/>
    </location>
</feature>
<feature type="transmembrane region" description="Helical" evidence="5">
    <location>
        <begin position="238"/>
        <end position="262"/>
    </location>
</feature>
<reference evidence="7 8" key="1">
    <citation type="submission" date="2019-02" db="EMBL/GenBank/DDBJ databases">
        <title>Deep-cultivation of Planctomycetes and their phenomic and genomic characterization uncovers novel biology.</title>
        <authorList>
            <person name="Wiegand S."/>
            <person name="Jogler M."/>
            <person name="Boedeker C."/>
            <person name="Pinto D."/>
            <person name="Vollmers J."/>
            <person name="Rivas-Marin E."/>
            <person name="Kohn T."/>
            <person name="Peeters S.H."/>
            <person name="Heuer A."/>
            <person name="Rast P."/>
            <person name="Oberbeckmann S."/>
            <person name="Bunk B."/>
            <person name="Jeske O."/>
            <person name="Meyerdierks A."/>
            <person name="Storesund J.E."/>
            <person name="Kallscheuer N."/>
            <person name="Luecker S."/>
            <person name="Lage O.M."/>
            <person name="Pohl T."/>
            <person name="Merkel B.J."/>
            <person name="Hornburger P."/>
            <person name="Mueller R.-W."/>
            <person name="Bruemmer F."/>
            <person name="Labrenz M."/>
            <person name="Spormann A.M."/>
            <person name="Op den Camp H."/>
            <person name="Overmann J."/>
            <person name="Amann R."/>
            <person name="Jetten M.S.M."/>
            <person name="Mascher T."/>
            <person name="Medema M.H."/>
            <person name="Devos D.P."/>
            <person name="Kaster A.-K."/>
            <person name="Ovreas L."/>
            <person name="Rohde M."/>
            <person name="Galperin M.Y."/>
            <person name="Jogler C."/>
        </authorList>
    </citation>
    <scope>NUCLEOTIDE SEQUENCE [LARGE SCALE GENOMIC DNA]</scope>
    <source>
        <strain evidence="7 8">Pan189</strain>
    </source>
</reference>
<feature type="domain" description="Sodium/calcium exchanger membrane region" evidence="6">
    <location>
        <begin position="175"/>
        <end position="314"/>
    </location>
</feature>
<dbReference type="InterPro" id="IPR004481">
    <property type="entry name" value="K/Na/Ca-exchanger"/>
</dbReference>
<sequence>MILTAVVSLIAGGVLLYAGGEFLVKGASSLALRLGMTPLAVGLTVVACGTSSPELVVCLNATMKGFNDVALGNVVGSNIANVALILGVTCLISPIRSQSRLIKFDVPLMLIAELVVVAFLFDRTIGRLEGLMLVAGLIAYIWVNFRTAGDEPPQTVEELTEPAGKLVPGRVLLDLLLIGLGLAGLIFGGRFFVGGAVDLARYFEMPEAVVALTVVALGTSLPELAASAVAALRGKGDLAVGNVIGSNIFNVLGVLGVTGAVSPVSMGGITTVDVSVMLATSFAMWPFLWFFGRITRIEGAIFLIAYIGYMVWLFRFA</sequence>
<feature type="transmembrane region" description="Helical" evidence="5">
    <location>
        <begin position="209"/>
        <end position="232"/>
    </location>
</feature>
<dbReference type="AlphaFoldDB" id="A0A517R756"/>
<accession>A0A517R756</accession>
<feature type="transmembrane region" description="Helical" evidence="5">
    <location>
        <begin position="70"/>
        <end position="95"/>
    </location>
</feature>
<dbReference type="EMBL" id="CP036268">
    <property type="protein sequence ID" value="QDT39663.1"/>
    <property type="molecule type" value="Genomic_DNA"/>
</dbReference>
<keyword evidence="4 5" id="KW-0472">Membrane</keyword>
<evidence type="ECO:0000259" key="6">
    <source>
        <dbReference type="Pfam" id="PF01699"/>
    </source>
</evidence>
<dbReference type="Pfam" id="PF01699">
    <property type="entry name" value="Na_Ca_ex"/>
    <property type="match status" value="2"/>
</dbReference>
<dbReference type="Proteomes" id="UP000317318">
    <property type="component" value="Chromosome"/>
</dbReference>
<evidence type="ECO:0000313" key="8">
    <source>
        <dbReference type="Proteomes" id="UP000317318"/>
    </source>
</evidence>
<feature type="transmembrane region" description="Helical" evidence="5">
    <location>
        <begin position="175"/>
        <end position="197"/>
    </location>
</feature>
<protein>
    <submittedName>
        <fullName evidence="7">Inner membrane protein YrbG</fullName>
    </submittedName>
</protein>
<keyword evidence="2 5" id="KW-0812">Transmembrane</keyword>
<comment type="subcellular location">
    <subcellularLocation>
        <location evidence="1">Membrane</location>
        <topology evidence="1">Multi-pass membrane protein</topology>
    </subcellularLocation>
</comment>
<feature type="domain" description="Sodium/calcium exchanger membrane region" evidence="6">
    <location>
        <begin position="5"/>
        <end position="145"/>
    </location>
</feature>
<feature type="transmembrane region" description="Helical" evidence="5">
    <location>
        <begin position="297"/>
        <end position="314"/>
    </location>
</feature>
<evidence type="ECO:0000256" key="1">
    <source>
        <dbReference type="ARBA" id="ARBA00004141"/>
    </source>
</evidence>
<dbReference type="PANTHER" id="PTHR10846">
    <property type="entry name" value="SODIUM/POTASSIUM/CALCIUM EXCHANGER"/>
    <property type="match status" value="1"/>
</dbReference>
<dbReference type="InterPro" id="IPR004837">
    <property type="entry name" value="NaCa_Exmemb"/>
</dbReference>
<keyword evidence="3 5" id="KW-1133">Transmembrane helix</keyword>
<dbReference type="InterPro" id="IPR044880">
    <property type="entry name" value="NCX_ion-bd_dom_sf"/>
</dbReference>
<dbReference type="GO" id="GO:0008273">
    <property type="term" value="F:calcium, potassium:sodium antiporter activity"/>
    <property type="evidence" value="ECO:0007669"/>
    <property type="project" value="TreeGrafter"/>
</dbReference>
<proteinExistence type="predicted"/>
<dbReference type="RefSeq" id="WP_145365787.1">
    <property type="nucleotide sequence ID" value="NZ_CP036268.1"/>
</dbReference>
<dbReference type="Gene3D" id="1.20.1420.30">
    <property type="entry name" value="NCX, central ion-binding region"/>
    <property type="match status" value="1"/>
</dbReference>
<evidence type="ECO:0000256" key="2">
    <source>
        <dbReference type="ARBA" id="ARBA00022692"/>
    </source>
</evidence>
<keyword evidence="8" id="KW-1185">Reference proteome</keyword>
<organism evidence="7 8">
    <name type="scientific">Stratiformator vulcanicus</name>
    <dbReference type="NCBI Taxonomy" id="2527980"/>
    <lineage>
        <taxon>Bacteria</taxon>
        <taxon>Pseudomonadati</taxon>
        <taxon>Planctomycetota</taxon>
        <taxon>Planctomycetia</taxon>
        <taxon>Planctomycetales</taxon>
        <taxon>Planctomycetaceae</taxon>
        <taxon>Stratiformator</taxon>
    </lineage>
</organism>
<dbReference type="GO" id="GO:0005262">
    <property type="term" value="F:calcium channel activity"/>
    <property type="evidence" value="ECO:0007669"/>
    <property type="project" value="TreeGrafter"/>
</dbReference>
<evidence type="ECO:0000256" key="3">
    <source>
        <dbReference type="ARBA" id="ARBA00022989"/>
    </source>
</evidence>
<dbReference type="GO" id="GO:0006874">
    <property type="term" value="P:intracellular calcium ion homeostasis"/>
    <property type="evidence" value="ECO:0007669"/>
    <property type="project" value="TreeGrafter"/>
</dbReference>